<gene>
    <name evidence="2" type="ORF">ACFPFU_18160</name>
</gene>
<dbReference type="Proteomes" id="UP001595818">
    <property type="component" value="Unassembled WGS sequence"/>
</dbReference>
<evidence type="ECO:0000313" key="3">
    <source>
        <dbReference type="Proteomes" id="UP001595818"/>
    </source>
</evidence>
<dbReference type="SUPFAM" id="SSF141673">
    <property type="entry name" value="MOSC N-terminal domain-like"/>
    <property type="match status" value="1"/>
</dbReference>
<dbReference type="RefSeq" id="WP_377066675.1">
    <property type="nucleotide sequence ID" value="NZ_JBHSJJ010000011.1"/>
</dbReference>
<dbReference type="Pfam" id="PF03473">
    <property type="entry name" value="MOSC"/>
    <property type="match status" value="1"/>
</dbReference>
<protein>
    <submittedName>
        <fullName evidence="2">MOSC domain-containing protein</fullName>
    </submittedName>
</protein>
<dbReference type="EMBL" id="JBHSJJ010000011">
    <property type="protein sequence ID" value="MFC4873632.1"/>
    <property type="molecule type" value="Genomic_DNA"/>
</dbReference>
<dbReference type="PANTHER" id="PTHR14237">
    <property type="entry name" value="MOLYBDOPTERIN COFACTOR SULFURASE MOSC"/>
    <property type="match status" value="1"/>
</dbReference>
<accession>A0ABV9T577</accession>
<dbReference type="InterPro" id="IPR005302">
    <property type="entry name" value="MoCF_Sase_C"/>
</dbReference>
<reference evidence="3" key="1">
    <citation type="journal article" date="2019" name="Int. J. Syst. Evol. Microbiol.">
        <title>The Global Catalogue of Microorganisms (GCM) 10K type strain sequencing project: providing services to taxonomists for standard genome sequencing and annotation.</title>
        <authorList>
            <consortium name="The Broad Institute Genomics Platform"/>
            <consortium name="The Broad Institute Genome Sequencing Center for Infectious Disease"/>
            <person name="Wu L."/>
            <person name="Ma J."/>
        </authorList>
    </citation>
    <scope>NUCLEOTIDE SEQUENCE [LARGE SCALE GENOMIC DNA]</scope>
    <source>
        <strain evidence="3">CGMCC 4.7466</strain>
    </source>
</reference>
<proteinExistence type="predicted"/>
<sequence>MKITHIYIYPIKSLGGISLSACKAEAAGFEYDRRWMLVDGSGRFLSQRSHHGMALLQSELTGDTLKVFHKQCQTLEFEFGLSQTSGKKLMVRIWDDTLEADLVSPDADGWFSEVLGFNARLVAFPKSGTTRKIGKKYRVDDGQVSFADSMPYLLIGQASLDDLNTRLEKKIGMDRFRPNLVFSSDMPFIEDDWSGLKIGEVTFRVSKPCARCVMTTIDQKTGKKGKEPLRSLSTYRKTHDKILFGQNLIAMDAGTVSVGDQLVST</sequence>
<dbReference type="InterPro" id="IPR011037">
    <property type="entry name" value="Pyrv_Knase-like_insert_dom_sf"/>
</dbReference>
<name>A0ABV9T577_9BACT</name>
<comment type="caution">
    <text evidence="2">The sequence shown here is derived from an EMBL/GenBank/DDBJ whole genome shotgun (WGS) entry which is preliminary data.</text>
</comment>
<feature type="domain" description="MOSC" evidence="1">
    <location>
        <begin position="119"/>
        <end position="265"/>
    </location>
</feature>
<dbReference type="PANTHER" id="PTHR14237:SF19">
    <property type="entry name" value="MITOCHONDRIAL AMIDOXIME REDUCING COMPONENT 1"/>
    <property type="match status" value="1"/>
</dbReference>
<keyword evidence="3" id="KW-1185">Reference proteome</keyword>
<dbReference type="InterPro" id="IPR005303">
    <property type="entry name" value="MOCOS_middle"/>
</dbReference>
<dbReference type="Pfam" id="PF03476">
    <property type="entry name" value="MOSC_N"/>
    <property type="match status" value="1"/>
</dbReference>
<evidence type="ECO:0000313" key="2">
    <source>
        <dbReference type="EMBL" id="MFC4873632.1"/>
    </source>
</evidence>
<organism evidence="2 3">
    <name type="scientific">Negadavirga shengliensis</name>
    <dbReference type="NCBI Taxonomy" id="1389218"/>
    <lineage>
        <taxon>Bacteria</taxon>
        <taxon>Pseudomonadati</taxon>
        <taxon>Bacteroidota</taxon>
        <taxon>Cytophagia</taxon>
        <taxon>Cytophagales</taxon>
        <taxon>Cyclobacteriaceae</taxon>
        <taxon>Negadavirga</taxon>
    </lineage>
</organism>
<dbReference type="PROSITE" id="PS51340">
    <property type="entry name" value="MOSC"/>
    <property type="match status" value="1"/>
</dbReference>
<evidence type="ECO:0000259" key="1">
    <source>
        <dbReference type="PROSITE" id="PS51340"/>
    </source>
</evidence>
<dbReference type="SUPFAM" id="SSF50800">
    <property type="entry name" value="PK beta-barrel domain-like"/>
    <property type="match status" value="1"/>
</dbReference>